<proteinExistence type="predicted"/>
<evidence type="ECO:0000313" key="2">
    <source>
        <dbReference type="Proteomes" id="UP001190700"/>
    </source>
</evidence>
<dbReference type="AlphaFoldDB" id="A0AAE0BFN5"/>
<dbReference type="EMBL" id="LGRX02035366">
    <property type="protein sequence ID" value="KAK3235110.1"/>
    <property type="molecule type" value="Genomic_DNA"/>
</dbReference>
<name>A0AAE0BFN5_9CHLO</name>
<comment type="caution">
    <text evidence="1">The sequence shown here is derived from an EMBL/GenBank/DDBJ whole genome shotgun (WGS) entry which is preliminary data.</text>
</comment>
<keyword evidence="2" id="KW-1185">Reference proteome</keyword>
<evidence type="ECO:0000313" key="1">
    <source>
        <dbReference type="EMBL" id="KAK3235110.1"/>
    </source>
</evidence>
<sequence>MKVEGYWKVVGHLARGNSLMMEVQVPMLEWFEIRGLLELGGLLALGGLLRLGSLRDLRAPLELGEPIVPRSPRLHPWAVTVEVEDQSTHGVQWKGGRS</sequence>
<reference evidence="1 2" key="1">
    <citation type="journal article" date="2015" name="Genome Biol. Evol.">
        <title>Comparative Genomics of a Bacterivorous Green Alga Reveals Evolutionary Causalities and Consequences of Phago-Mixotrophic Mode of Nutrition.</title>
        <authorList>
            <person name="Burns J.A."/>
            <person name="Paasch A."/>
            <person name="Narechania A."/>
            <person name="Kim E."/>
        </authorList>
    </citation>
    <scope>NUCLEOTIDE SEQUENCE [LARGE SCALE GENOMIC DNA]</scope>
    <source>
        <strain evidence="1 2">PLY_AMNH</strain>
    </source>
</reference>
<protein>
    <submittedName>
        <fullName evidence="1">Uncharacterized protein</fullName>
    </submittedName>
</protein>
<gene>
    <name evidence="1" type="ORF">CYMTET_54677</name>
</gene>
<organism evidence="1 2">
    <name type="scientific">Cymbomonas tetramitiformis</name>
    <dbReference type="NCBI Taxonomy" id="36881"/>
    <lineage>
        <taxon>Eukaryota</taxon>
        <taxon>Viridiplantae</taxon>
        <taxon>Chlorophyta</taxon>
        <taxon>Pyramimonadophyceae</taxon>
        <taxon>Pyramimonadales</taxon>
        <taxon>Pyramimonadaceae</taxon>
        <taxon>Cymbomonas</taxon>
    </lineage>
</organism>
<accession>A0AAE0BFN5</accession>
<dbReference type="Proteomes" id="UP001190700">
    <property type="component" value="Unassembled WGS sequence"/>
</dbReference>